<dbReference type="PANTHER" id="PTHR24057:SF14">
    <property type="entry name" value="GLYCOGEN SYNTHASE KINASE-3 ALPHA"/>
    <property type="match status" value="1"/>
</dbReference>
<dbReference type="Gene3D" id="3.30.200.20">
    <property type="entry name" value="Phosphorylase Kinase, domain 1"/>
    <property type="match status" value="1"/>
</dbReference>
<evidence type="ECO:0000256" key="4">
    <source>
        <dbReference type="ARBA" id="ARBA00022679"/>
    </source>
</evidence>
<evidence type="ECO:0000256" key="5">
    <source>
        <dbReference type="ARBA" id="ARBA00022741"/>
    </source>
</evidence>
<evidence type="ECO:0000256" key="7">
    <source>
        <dbReference type="ARBA" id="ARBA00022840"/>
    </source>
</evidence>
<dbReference type="EC" id="2.7.11.26" evidence="2"/>
<keyword evidence="7 10" id="KW-0067">ATP-binding</keyword>
<dbReference type="InterPro" id="IPR000719">
    <property type="entry name" value="Prot_kinase_dom"/>
</dbReference>
<evidence type="ECO:0000256" key="8">
    <source>
        <dbReference type="ARBA" id="ARBA00048291"/>
    </source>
</evidence>
<evidence type="ECO:0000256" key="1">
    <source>
        <dbReference type="ARBA" id="ARBA00005527"/>
    </source>
</evidence>
<keyword evidence="6 14" id="KW-0418">Kinase</keyword>
<dbReference type="EMBL" id="JACTAM010000019">
    <property type="protein sequence ID" value="KAI2653162.1"/>
    <property type="molecule type" value="Genomic_DNA"/>
</dbReference>
<dbReference type="InterPro" id="IPR017441">
    <property type="entry name" value="Protein_kinase_ATP_BS"/>
</dbReference>
<dbReference type="Pfam" id="PF00069">
    <property type="entry name" value="Pkinase"/>
    <property type="match status" value="1"/>
</dbReference>
<dbReference type="PROSITE" id="PS50011">
    <property type="entry name" value="PROTEIN_KINASE_DOM"/>
    <property type="match status" value="1"/>
</dbReference>
<dbReference type="PROSITE" id="PS00108">
    <property type="entry name" value="PROTEIN_KINASE_ST"/>
    <property type="match status" value="1"/>
</dbReference>
<dbReference type="InterPro" id="IPR050591">
    <property type="entry name" value="GSK-3"/>
</dbReference>
<evidence type="ECO:0000313" key="14">
    <source>
        <dbReference type="EMBL" id="KAI2653162.1"/>
    </source>
</evidence>
<keyword evidence="15" id="KW-1185">Reference proteome</keyword>
<protein>
    <recommendedName>
        <fullName evidence="2">[tau protein] kinase</fullName>
        <ecNumber evidence="2">2.7.11.26</ecNumber>
    </recommendedName>
</protein>
<comment type="catalytic activity">
    <reaction evidence="8">
        <text>L-seryl-[tau protein] + ATP = O-phospho-L-seryl-[tau protein] + ADP + H(+)</text>
        <dbReference type="Rhea" id="RHEA:12801"/>
        <dbReference type="Rhea" id="RHEA-COMP:13701"/>
        <dbReference type="Rhea" id="RHEA-COMP:13702"/>
        <dbReference type="ChEBI" id="CHEBI:15378"/>
        <dbReference type="ChEBI" id="CHEBI:29999"/>
        <dbReference type="ChEBI" id="CHEBI:30616"/>
        <dbReference type="ChEBI" id="CHEBI:83421"/>
        <dbReference type="ChEBI" id="CHEBI:456216"/>
        <dbReference type="EC" id="2.7.11.26"/>
    </reaction>
</comment>
<evidence type="ECO:0000313" key="15">
    <source>
        <dbReference type="Proteomes" id="UP000830375"/>
    </source>
</evidence>
<dbReference type="Gene3D" id="1.10.510.10">
    <property type="entry name" value="Transferase(Phosphotransferase) domain 1"/>
    <property type="match status" value="1"/>
</dbReference>
<comment type="catalytic activity">
    <reaction evidence="9">
        <text>L-threonyl-[tau protein] + ATP = O-phospho-L-threonyl-[tau protein] + ADP + H(+)</text>
        <dbReference type="Rhea" id="RHEA:53904"/>
        <dbReference type="Rhea" id="RHEA-COMP:13703"/>
        <dbReference type="Rhea" id="RHEA-COMP:13704"/>
        <dbReference type="ChEBI" id="CHEBI:15378"/>
        <dbReference type="ChEBI" id="CHEBI:30013"/>
        <dbReference type="ChEBI" id="CHEBI:30616"/>
        <dbReference type="ChEBI" id="CHEBI:61977"/>
        <dbReference type="ChEBI" id="CHEBI:456216"/>
        <dbReference type="EC" id="2.7.11.26"/>
    </reaction>
</comment>
<evidence type="ECO:0000256" key="12">
    <source>
        <dbReference type="SAM" id="MobiDB-lite"/>
    </source>
</evidence>
<feature type="region of interest" description="Disordered" evidence="12">
    <location>
        <begin position="398"/>
        <end position="418"/>
    </location>
</feature>
<dbReference type="SUPFAM" id="SSF56112">
    <property type="entry name" value="Protein kinase-like (PK-like)"/>
    <property type="match status" value="1"/>
</dbReference>
<keyword evidence="3 11" id="KW-0723">Serine/threonine-protein kinase</keyword>
<keyword evidence="4" id="KW-0808">Transferase</keyword>
<dbReference type="PROSITE" id="PS00107">
    <property type="entry name" value="PROTEIN_KINASE_ATP"/>
    <property type="match status" value="1"/>
</dbReference>
<dbReference type="InterPro" id="IPR039192">
    <property type="entry name" value="STKc_GSK3"/>
</dbReference>
<feature type="binding site" evidence="10">
    <location>
        <position position="140"/>
    </location>
    <ligand>
        <name>ATP</name>
        <dbReference type="ChEBI" id="CHEBI:30616"/>
    </ligand>
</feature>
<keyword evidence="5 10" id="KW-0547">Nucleotide-binding</keyword>
<comment type="similarity">
    <text evidence="1">Belongs to the protein kinase superfamily. CMGC Ser/Thr protein kinase family. GSK-3 subfamily.</text>
</comment>
<evidence type="ECO:0000259" key="13">
    <source>
        <dbReference type="PROSITE" id="PS50011"/>
    </source>
</evidence>
<dbReference type="InterPro" id="IPR008271">
    <property type="entry name" value="Ser/Thr_kinase_AS"/>
</dbReference>
<dbReference type="GO" id="GO:0016301">
    <property type="term" value="F:kinase activity"/>
    <property type="evidence" value="ECO:0007669"/>
    <property type="project" value="UniProtKB-KW"/>
</dbReference>
<evidence type="ECO:0000256" key="6">
    <source>
        <dbReference type="ARBA" id="ARBA00022777"/>
    </source>
</evidence>
<organism evidence="14 15">
    <name type="scientific">Labeo rohita</name>
    <name type="common">Indian major carp</name>
    <name type="synonym">Cyprinus rohita</name>
    <dbReference type="NCBI Taxonomy" id="84645"/>
    <lineage>
        <taxon>Eukaryota</taxon>
        <taxon>Metazoa</taxon>
        <taxon>Chordata</taxon>
        <taxon>Craniata</taxon>
        <taxon>Vertebrata</taxon>
        <taxon>Euteleostomi</taxon>
        <taxon>Actinopterygii</taxon>
        <taxon>Neopterygii</taxon>
        <taxon>Teleostei</taxon>
        <taxon>Ostariophysi</taxon>
        <taxon>Cypriniformes</taxon>
        <taxon>Cyprinidae</taxon>
        <taxon>Labeoninae</taxon>
        <taxon>Labeonini</taxon>
        <taxon>Labeo</taxon>
    </lineage>
</organism>
<feature type="compositionally biased region" description="Polar residues" evidence="12">
    <location>
        <begin position="22"/>
        <end position="40"/>
    </location>
</feature>
<dbReference type="Proteomes" id="UP000830375">
    <property type="component" value="Unassembled WGS sequence"/>
</dbReference>
<feature type="region of interest" description="Disordered" evidence="12">
    <location>
        <begin position="1"/>
        <end position="52"/>
    </location>
</feature>
<evidence type="ECO:0000256" key="9">
    <source>
        <dbReference type="ARBA" id="ARBA00048878"/>
    </source>
</evidence>
<evidence type="ECO:0000256" key="2">
    <source>
        <dbReference type="ARBA" id="ARBA00012407"/>
    </source>
</evidence>
<evidence type="ECO:0000256" key="3">
    <source>
        <dbReference type="ARBA" id="ARBA00022527"/>
    </source>
</evidence>
<accession>A0ABQ8LR99</accession>
<evidence type="ECO:0000256" key="11">
    <source>
        <dbReference type="RuleBase" id="RU000304"/>
    </source>
</evidence>
<dbReference type="SMART" id="SM00220">
    <property type="entry name" value="S_TKc"/>
    <property type="match status" value="1"/>
</dbReference>
<dbReference type="PANTHER" id="PTHR24057">
    <property type="entry name" value="GLYCOGEN SYNTHASE KINASE-3 ALPHA"/>
    <property type="match status" value="1"/>
</dbReference>
<name>A0ABQ8LR99_LABRO</name>
<dbReference type="InterPro" id="IPR011009">
    <property type="entry name" value="Kinase-like_dom_sf"/>
</dbReference>
<feature type="domain" description="Protein kinase" evidence="13">
    <location>
        <begin position="110"/>
        <end position="376"/>
    </location>
</feature>
<proteinExistence type="inferred from homology"/>
<sequence length="418" mass="45965">MFHPARGHVDEGTADPRPTASAHFQSDMSGSGRPRTTSFAEPQGASGAAAASAGSAAVVGSNTGKPGVSQASADSSSACANLKLSRDSGKVTTVVATPGQGPDRPQEVSYTDIKVIGNGSFGVVYQARLIDTQEWVAIKKVLQDKRFKNRELQIMRKLDHCNIVRLRYFFYCSGEKKDEVYLNLVLDYVPETVYRVYMYQLFRSLAYIHSQGVCHRDIKPQNLLVDPETAVLKLCDFGSAKQLVRGEPNVSYICSRYYRAPELIFGATDYTSNIDIWSAGCVLAELLLGQPIFPGDSGVDQLVEIIKVLGTPTREQIREMNPNYTEFKFPQIKAHPWTKVFKPRTPPEAIALCSRLLEYTPVTRLSPLQACAHAFFDELRQPGTRLPSGRELPPLFNFTTTDGSEGSVQPGSTLTNST</sequence>
<reference evidence="14 15" key="1">
    <citation type="submission" date="2022-01" db="EMBL/GenBank/DDBJ databases">
        <title>A high-quality chromosome-level genome assembly of rohu carp, Labeo rohita.</title>
        <authorList>
            <person name="Arick M.A. II"/>
            <person name="Hsu C.-Y."/>
            <person name="Magbanua Z."/>
            <person name="Pechanova O."/>
            <person name="Grover C."/>
            <person name="Miller E."/>
            <person name="Thrash A."/>
            <person name="Ezzel L."/>
            <person name="Alam S."/>
            <person name="Benzie J."/>
            <person name="Hamilton M."/>
            <person name="Karsi A."/>
            <person name="Lawrence M.L."/>
            <person name="Peterson D.G."/>
        </authorList>
    </citation>
    <scope>NUCLEOTIDE SEQUENCE [LARGE SCALE GENOMIC DNA]</scope>
    <source>
        <strain evidence="15">BAU-BD-2019</strain>
        <tissue evidence="14">Blood</tissue>
    </source>
</reference>
<dbReference type="CDD" id="cd14137">
    <property type="entry name" value="STKc_GSK3"/>
    <property type="match status" value="1"/>
</dbReference>
<comment type="caution">
    <text evidence="14">The sequence shown here is derived from an EMBL/GenBank/DDBJ whole genome shotgun (WGS) entry which is preliminary data.</text>
</comment>
<evidence type="ECO:0000256" key="10">
    <source>
        <dbReference type="PROSITE-ProRule" id="PRU10141"/>
    </source>
</evidence>
<gene>
    <name evidence="14" type="ORF">H4Q32_006547</name>
</gene>